<organism evidence="16 17">
    <name type="scientific">Bacterioplanoides pacificum</name>
    <dbReference type="NCBI Taxonomy" id="1171596"/>
    <lineage>
        <taxon>Bacteria</taxon>
        <taxon>Pseudomonadati</taxon>
        <taxon>Pseudomonadota</taxon>
        <taxon>Gammaproteobacteria</taxon>
        <taxon>Oceanospirillales</taxon>
        <taxon>Oceanospirillaceae</taxon>
        <taxon>Bacterioplanoides</taxon>
    </lineage>
</organism>
<dbReference type="Gene3D" id="3.30.450.20">
    <property type="entry name" value="PAS domain"/>
    <property type="match status" value="1"/>
</dbReference>
<comment type="caution">
    <text evidence="16">The sequence shown here is derived from an EMBL/GenBank/DDBJ whole genome shotgun (WGS) entry which is preliminary data.</text>
</comment>
<dbReference type="InterPro" id="IPR036097">
    <property type="entry name" value="HisK_dim/P_sf"/>
</dbReference>
<keyword evidence="8" id="KW-0067">ATP-binding</keyword>
<evidence type="ECO:0000313" key="17">
    <source>
        <dbReference type="Proteomes" id="UP001595722"/>
    </source>
</evidence>
<evidence type="ECO:0000256" key="14">
    <source>
        <dbReference type="ARBA" id="ARBA00043094"/>
    </source>
</evidence>
<dbReference type="SUPFAM" id="SSF47384">
    <property type="entry name" value="Homodimeric domain of signal transducing histidine kinase"/>
    <property type="match status" value="1"/>
</dbReference>
<dbReference type="CDD" id="cd00130">
    <property type="entry name" value="PAS"/>
    <property type="match status" value="1"/>
</dbReference>
<dbReference type="PANTHER" id="PTHR43065:SF16">
    <property type="entry name" value="SENSORY HISTIDINE KINASE_PHOSPHATASE NTRB"/>
    <property type="match status" value="1"/>
</dbReference>
<dbReference type="SUPFAM" id="SSF55785">
    <property type="entry name" value="PYP-like sensor domain (PAS domain)"/>
    <property type="match status" value="1"/>
</dbReference>
<evidence type="ECO:0000256" key="2">
    <source>
        <dbReference type="ARBA" id="ARBA00012438"/>
    </source>
</evidence>
<dbReference type="InterPro" id="IPR003661">
    <property type="entry name" value="HisK_dim/P_dom"/>
</dbReference>
<sequence length="360" mass="39911">MLASPIINQRLLEHLNTGVLLLDDELIVIYMNPAAEALLEMSGKRGLGVHFPELAVESAEATEALENAVSSGHSFTKREASIQLHNQTQITLDYSVSPVAHPETRQPTLLVELQGRDRLMRISREEQLIAKQETTRNLVRGLAHEIKNPLGGIRGAAQLLERELPSEGLKEYTGIIIEEADRLRDLVDRLLGPRQIPKTEDVNIHEILERVCQLISVESGNAICINRDYDPSIPELQADKGQMIQALLNICRNAMQAMLETGVDIPQPTLSLKTRTVRQFTIGHKRHRLVAQIEICDNGPGIPEAIQENLFYPMVSGRAEGTGLGLSIAQSIINQVNGIIEFESQPAHTTFSIYLPLESV</sequence>
<evidence type="ECO:0000256" key="10">
    <source>
        <dbReference type="ARBA" id="ARBA00023231"/>
    </source>
</evidence>
<dbReference type="InterPro" id="IPR000014">
    <property type="entry name" value="PAS"/>
</dbReference>
<keyword evidence="5" id="KW-0547">Nucleotide-binding</keyword>
<dbReference type="InterPro" id="IPR036890">
    <property type="entry name" value="HATPase_C_sf"/>
</dbReference>
<evidence type="ECO:0000256" key="8">
    <source>
        <dbReference type="ARBA" id="ARBA00022840"/>
    </source>
</evidence>
<dbReference type="InterPro" id="IPR004358">
    <property type="entry name" value="Sig_transdc_His_kin-like_C"/>
</dbReference>
<protein>
    <recommendedName>
        <fullName evidence="12">Sensory histidine kinase/phosphatase NtrB</fullName>
        <ecNumber evidence="2">2.7.13.3</ecNumber>
    </recommendedName>
    <alternativeName>
        <fullName evidence="13">Nitrogen regulation protein NR(II)</fullName>
    </alternativeName>
    <alternativeName>
        <fullName evidence="14">Nitrogen regulator II</fullName>
    </alternativeName>
</protein>
<dbReference type="PROSITE" id="PS50109">
    <property type="entry name" value="HIS_KIN"/>
    <property type="match status" value="1"/>
</dbReference>
<keyword evidence="3" id="KW-0597">Phosphoprotein</keyword>
<dbReference type="InterPro" id="IPR035965">
    <property type="entry name" value="PAS-like_dom_sf"/>
</dbReference>
<comment type="function">
    <text evidence="11">Member of the two-component regulatory system NtrB/NtrC, which controls expression of the nitrogen-regulated (ntr) genes in response to nitrogen limitation. Under conditions of nitrogen limitation, NtrB autophosphorylates and transfers the phosphoryl group to NtrC. In the presence of nitrogen, acts as a phosphatase that dephosphorylates and inactivates NtrC.</text>
</comment>
<name>A0ABV7VRL4_9GAMM</name>
<dbReference type="InterPro" id="IPR013767">
    <property type="entry name" value="PAS_fold"/>
</dbReference>
<dbReference type="InterPro" id="IPR005467">
    <property type="entry name" value="His_kinase_dom"/>
</dbReference>
<gene>
    <name evidence="16" type="primary">glnL</name>
    <name evidence="16" type="ORF">ACFOMG_01090</name>
</gene>
<evidence type="ECO:0000259" key="15">
    <source>
        <dbReference type="PROSITE" id="PS50109"/>
    </source>
</evidence>
<dbReference type="RefSeq" id="WP_376864253.1">
    <property type="nucleotide sequence ID" value="NZ_JBHRYB010000001.1"/>
</dbReference>
<keyword evidence="10" id="KW-0535">Nitrogen fixation</keyword>
<keyword evidence="4" id="KW-0808">Transferase</keyword>
<dbReference type="SUPFAM" id="SSF55874">
    <property type="entry name" value="ATPase domain of HSP90 chaperone/DNA topoisomerase II/histidine kinase"/>
    <property type="match status" value="1"/>
</dbReference>
<dbReference type="CDD" id="cd00082">
    <property type="entry name" value="HisKA"/>
    <property type="match status" value="1"/>
</dbReference>
<evidence type="ECO:0000256" key="4">
    <source>
        <dbReference type="ARBA" id="ARBA00022679"/>
    </source>
</evidence>
<evidence type="ECO:0000256" key="6">
    <source>
        <dbReference type="ARBA" id="ARBA00022777"/>
    </source>
</evidence>
<evidence type="ECO:0000256" key="1">
    <source>
        <dbReference type="ARBA" id="ARBA00000085"/>
    </source>
</evidence>
<evidence type="ECO:0000256" key="7">
    <source>
        <dbReference type="ARBA" id="ARBA00022801"/>
    </source>
</evidence>
<dbReference type="PANTHER" id="PTHR43065">
    <property type="entry name" value="SENSOR HISTIDINE KINASE"/>
    <property type="match status" value="1"/>
</dbReference>
<dbReference type="Gene3D" id="3.30.565.10">
    <property type="entry name" value="Histidine kinase-like ATPase, C-terminal domain"/>
    <property type="match status" value="1"/>
</dbReference>
<evidence type="ECO:0000313" key="16">
    <source>
        <dbReference type="EMBL" id="MFC3678703.1"/>
    </source>
</evidence>
<reference evidence="17" key="1">
    <citation type="journal article" date="2019" name="Int. J. Syst. Evol. Microbiol.">
        <title>The Global Catalogue of Microorganisms (GCM) 10K type strain sequencing project: providing services to taxonomists for standard genome sequencing and annotation.</title>
        <authorList>
            <consortium name="The Broad Institute Genomics Platform"/>
            <consortium name="The Broad Institute Genome Sequencing Center for Infectious Disease"/>
            <person name="Wu L."/>
            <person name="Ma J."/>
        </authorList>
    </citation>
    <scope>NUCLEOTIDE SEQUENCE [LARGE SCALE GENOMIC DNA]</scope>
    <source>
        <strain evidence="17">KCTC 42424</strain>
    </source>
</reference>
<dbReference type="SMART" id="SM00387">
    <property type="entry name" value="HATPase_c"/>
    <property type="match status" value="1"/>
</dbReference>
<evidence type="ECO:0000256" key="12">
    <source>
        <dbReference type="ARBA" id="ARBA00039567"/>
    </source>
</evidence>
<evidence type="ECO:0000256" key="9">
    <source>
        <dbReference type="ARBA" id="ARBA00023012"/>
    </source>
</evidence>
<accession>A0ABV7VRL4</accession>
<dbReference type="NCBIfam" id="NF008293">
    <property type="entry name" value="PRK11073.1"/>
    <property type="match status" value="1"/>
</dbReference>
<dbReference type="EC" id="2.7.13.3" evidence="2"/>
<keyword evidence="7" id="KW-0378">Hydrolase</keyword>
<dbReference type="Proteomes" id="UP001595722">
    <property type="component" value="Unassembled WGS sequence"/>
</dbReference>
<dbReference type="SMART" id="SM00388">
    <property type="entry name" value="HisKA"/>
    <property type="match status" value="1"/>
</dbReference>
<dbReference type="Pfam" id="PF00989">
    <property type="entry name" value="PAS"/>
    <property type="match status" value="1"/>
</dbReference>
<dbReference type="PRINTS" id="PR00344">
    <property type="entry name" value="BCTRLSENSOR"/>
</dbReference>
<keyword evidence="9" id="KW-0902">Two-component regulatory system</keyword>
<comment type="catalytic activity">
    <reaction evidence="1">
        <text>ATP + protein L-histidine = ADP + protein N-phospho-L-histidine.</text>
        <dbReference type="EC" id="2.7.13.3"/>
    </reaction>
</comment>
<evidence type="ECO:0000256" key="3">
    <source>
        <dbReference type="ARBA" id="ARBA00022553"/>
    </source>
</evidence>
<dbReference type="Pfam" id="PF00512">
    <property type="entry name" value="HisKA"/>
    <property type="match status" value="1"/>
</dbReference>
<keyword evidence="17" id="KW-1185">Reference proteome</keyword>
<evidence type="ECO:0000256" key="11">
    <source>
        <dbReference type="ARBA" id="ARBA00037696"/>
    </source>
</evidence>
<dbReference type="Pfam" id="PF02518">
    <property type="entry name" value="HATPase_c"/>
    <property type="match status" value="1"/>
</dbReference>
<feature type="domain" description="Histidine kinase" evidence="15">
    <location>
        <begin position="141"/>
        <end position="359"/>
    </location>
</feature>
<proteinExistence type="predicted"/>
<dbReference type="EMBL" id="JBHRYB010000001">
    <property type="protein sequence ID" value="MFC3678703.1"/>
    <property type="molecule type" value="Genomic_DNA"/>
</dbReference>
<evidence type="ECO:0000256" key="5">
    <source>
        <dbReference type="ARBA" id="ARBA00022741"/>
    </source>
</evidence>
<evidence type="ECO:0000256" key="13">
    <source>
        <dbReference type="ARBA" id="ARBA00042313"/>
    </source>
</evidence>
<dbReference type="InterPro" id="IPR003594">
    <property type="entry name" value="HATPase_dom"/>
</dbReference>
<dbReference type="Gene3D" id="1.10.287.130">
    <property type="match status" value="1"/>
</dbReference>
<keyword evidence="6" id="KW-0418">Kinase</keyword>